<gene>
    <name evidence="2" type="ORF">E2C01_003848</name>
</gene>
<evidence type="ECO:0000256" key="1">
    <source>
        <dbReference type="SAM" id="MobiDB-lite"/>
    </source>
</evidence>
<dbReference type="AlphaFoldDB" id="A0A5B7CP15"/>
<sequence length="115" mass="12160">MTTSTQTLTGHKQPLCGGTEGESSGPSTLPSNPGNAVCGGGAIAVTEEYDVPTTAALTHHHGRDMGRGRVREEKPQTIPLKPTEKGDNLTYLLKTKQVVECQEKYGTNGQHMALG</sequence>
<accession>A0A5B7CP15</accession>
<feature type="region of interest" description="Disordered" evidence="1">
    <location>
        <begin position="58"/>
        <end position="85"/>
    </location>
</feature>
<protein>
    <submittedName>
        <fullName evidence="2">Uncharacterized protein</fullName>
    </submittedName>
</protein>
<comment type="caution">
    <text evidence="2">The sequence shown here is derived from an EMBL/GenBank/DDBJ whole genome shotgun (WGS) entry which is preliminary data.</text>
</comment>
<organism evidence="2 3">
    <name type="scientific">Portunus trituberculatus</name>
    <name type="common">Swimming crab</name>
    <name type="synonym">Neptunus trituberculatus</name>
    <dbReference type="NCBI Taxonomy" id="210409"/>
    <lineage>
        <taxon>Eukaryota</taxon>
        <taxon>Metazoa</taxon>
        <taxon>Ecdysozoa</taxon>
        <taxon>Arthropoda</taxon>
        <taxon>Crustacea</taxon>
        <taxon>Multicrustacea</taxon>
        <taxon>Malacostraca</taxon>
        <taxon>Eumalacostraca</taxon>
        <taxon>Eucarida</taxon>
        <taxon>Decapoda</taxon>
        <taxon>Pleocyemata</taxon>
        <taxon>Brachyura</taxon>
        <taxon>Eubrachyura</taxon>
        <taxon>Portunoidea</taxon>
        <taxon>Portunidae</taxon>
        <taxon>Portuninae</taxon>
        <taxon>Portunus</taxon>
    </lineage>
</organism>
<reference evidence="2 3" key="1">
    <citation type="submission" date="2019-05" db="EMBL/GenBank/DDBJ databases">
        <title>Another draft genome of Portunus trituberculatus and its Hox gene families provides insights of decapod evolution.</title>
        <authorList>
            <person name="Jeong J.-H."/>
            <person name="Song I."/>
            <person name="Kim S."/>
            <person name="Choi T."/>
            <person name="Kim D."/>
            <person name="Ryu S."/>
            <person name="Kim W."/>
        </authorList>
    </citation>
    <scope>NUCLEOTIDE SEQUENCE [LARGE SCALE GENOMIC DNA]</scope>
    <source>
        <tissue evidence="2">Muscle</tissue>
    </source>
</reference>
<dbReference type="Proteomes" id="UP000324222">
    <property type="component" value="Unassembled WGS sequence"/>
</dbReference>
<evidence type="ECO:0000313" key="2">
    <source>
        <dbReference type="EMBL" id="MPC11189.1"/>
    </source>
</evidence>
<feature type="region of interest" description="Disordered" evidence="1">
    <location>
        <begin position="1"/>
        <end position="34"/>
    </location>
</feature>
<feature type="compositionally biased region" description="Basic and acidic residues" evidence="1">
    <location>
        <begin position="63"/>
        <end position="75"/>
    </location>
</feature>
<name>A0A5B7CP15_PORTR</name>
<proteinExistence type="predicted"/>
<feature type="compositionally biased region" description="Polar residues" evidence="1">
    <location>
        <begin position="1"/>
        <end position="10"/>
    </location>
</feature>
<keyword evidence="3" id="KW-1185">Reference proteome</keyword>
<dbReference type="EMBL" id="VSRR010000150">
    <property type="protein sequence ID" value="MPC11189.1"/>
    <property type="molecule type" value="Genomic_DNA"/>
</dbReference>
<evidence type="ECO:0000313" key="3">
    <source>
        <dbReference type="Proteomes" id="UP000324222"/>
    </source>
</evidence>